<name>A0A812T1T1_SYMPI</name>
<reference evidence="2" key="1">
    <citation type="submission" date="2021-02" db="EMBL/GenBank/DDBJ databases">
        <authorList>
            <person name="Dougan E. K."/>
            <person name="Rhodes N."/>
            <person name="Thang M."/>
            <person name="Chan C."/>
        </authorList>
    </citation>
    <scope>NUCLEOTIDE SEQUENCE</scope>
</reference>
<organism evidence="2 3">
    <name type="scientific">Symbiodinium pilosum</name>
    <name type="common">Dinoflagellate</name>
    <dbReference type="NCBI Taxonomy" id="2952"/>
    <lineage>
        <taxon>Eukaryota</taxon>
        <taxon>Sar</taxon>
        <taxon>Alveolata</taxon>
        <taxon>Dinophyceae</taxon>
        <taxon>Suessiales</taxon>
        <taxon>Symbiodiniaceae</taxon>
        <taxon>Symbiodinium</taxon>
    </lineage>
</organism>
<keyword evidence="3" id="KW-1185">Reference proteome</keyword>
<feature type="region of interest" description="Disordered" evidence="1">
    <location>
        <begin position="77"/>
        <end position="129"/>
    </location>
</feature>
<evidence type="ECO:0000313" key="2">
    <source>
        <dbReference type="EMBL" id="CAE7512326.1"/>
    </source>
</evidence>
<evidence type="ECO:0000256" key="1">
    <source>
        <dbReference type="SAM" id="MobiDB-lite"/>
    </source>
</evidence>
<evidence type="ECO:0000313" key="3">
    <source>
        <dbReference type="Proteomes" id="UP000649617"/>
    </source>
</evidence>
<comment type="caution">
    <text evidence="2">The sequence shown here is derived from an EMBL/GenBank/DDBJ whole genome shotgun (WGS) entry which is preliminary data.</text>
</comment>
<sequence>VQFAAWQHHYTSAMRPDGKLKRQAAQREANSNAAGPRGAAWSEGAGRAPPAVNAAKYGASYRVSRMNYDNSAEAMMQQQQQQQMLQMQMQQQRASSAGQLTNRSETPTQTPGTQMGLLGSMGVGHQYRR</sequence>
<feature type="compositionally biased region" description="Polar residues" evidence="1">
    <location>
        <begin position="93"/>
        <end position="113"/>
    </location>
</feature>
<accession>A0A812T1T1</accession>
<gene>
    <name evidence="2" type="ORF">SPIL2461_LOCUS13347</name>
</gene>
<dbReference type="AlphaFoldDB" id="A0A812T1T1"/>
<protein>
    <submittedName>
        <fullName evidence="2">Uncharacterized protein</fullName>
    </submittedName>
</protein>
<feature type="non-terminal residue" evidence="2">
    <location>
        <position position="129"/>
    </location>
</feature>
<feature type="non-terminal residue" evidence="2">
    <location>
        <position position="1"/>
    </location>
</feature>
<dbReference type="OrthoDB" id="10420286at2759"/>
<dbReference type="EMBL" id="CAJNIZ010028936">
    <property type="protein sequence ID" value="CAE7512326.1"/>
    <property type="molecule type" value="Genomic_DNA"/>
</dbReference>
<feature type="compositionally biased region" description="Low complexity" evidence="1">
    <location>
        <begin position="77"/>
        <end position="92"/>
    </location>
</feature>
<proteinExistence type="predicted"/>
<dbReference type="Proteomes" id="UP000649617">
    <property type="component" value="Unassembled WGS sequence"/>
</dbReference>
<feature type="region of interest" description="Disordered" evidence="1">
    <location>
        <begin position="14"/>
        <end position="53"/>
    </location>
</feature>